<reference evidence="1 2" key="1">
    <citation type="submission" date="2011-04" db="EMBL/GenBank/DDBJ databases">
        <title>The Genome Sequence of Clostridium citroniae WAL-19142.</title>
        <authorList>
            <consortium name="The Broad Institute Genome Sequencing Platform"/>
            <person name="Earl A."/>
            <person name="Ward D."/>
            <person name="Feldgarden M."/>
            <person name="Gevers D."/>
            <person name="Warren Y.A."/>
            <person name="Tyrrell K.L."/>
            <person name="Citron D.M."/>
            <person name="Goldstein E.J."/>
            <person name="Daigneault M."/>
            <person name="Allen-Vercoe E."/>
            <person name="Young S.K."/>
            <person name="Zeng Q."/>
            <person name="Gargeya S."/>
            <person name="Fitzgerald M."/>
            <person name="Haas B."/>
            <person name="Abouelleil A."/>
            <person name="Alvarado L."/>
            <person name="Arachchi H.M."/>
            <person name="Berlin A."/>
            <person name="Brown A."/>
            <person name="Chapman S.B."/>
            <person name="Chen Z."/>
            <person name="Dunbar C."/>
            <person name="Freedman E."/>
            <person name="Gearin G."/>
            <person name="Gellesch M."/>
            <person name="Goldberg J."/>
            <person name="Griggs A."/>
            <person name="Gujja S."/>
            <person name="Heilman E.R."/>
            <person name="Heiman D."/>
            <person name="Howarth C."/>
            <person name="Larson L."/>
            <person name="Lui A."/>
            <person name="MacDonald P.J."/>
            <person name="Mehta T."/>
            <person name="Montmayeur A."/>
            <person name="Murphy C."/>
            <person name="Neiman D."/>
            <person name="Pearson M."/>
            <person name="Priest M."/>
            <person name="Roberts A."/>
            <person name="Saif S."/>
            <person name="Shea T."/>
            <person name="Shenoy N."/>
            <person name="Sisk P."/>
            <person name="Stolte C."/>
            <person name="Sykes S."/>
            <person name="White J."/>
            <person name="Yandava C."/>
            <person name="Wortman J."/>
            <person name="Nusbaum C."/>
            <person name="Birren B."/>
        </authorList>
    </citation>
    <scope>NUCLEOTIDE SEQUENCE [LARGE SCALE GENOMIC DNA]</scope>
    <source>
        <strain evidence="1 2">WAL-19142</strain>
    </source>
</reference>
<dbReference type="RefSeq" id="WP_048930748.1">
    <property type="nucleotide sequence ID" value="NZ_KQ235882.1"/>
</dbReference>
<dbReference type="EMBL" id="ADLK01000032">
    <property type="protein sequence ID" value="KMW16052.1"/>
    <property type="molecule type" value="Genomic_DNA"/>
</dbReference>
<dbReference type="InterPro" id="IPR041492">
    <property type="entry name" value="HAD_2"/>
</dbReference>
<dbReference type="PATRIC" id="fig|742734.4.peg.4815"/>
<organism evidence="1 2">
    <name type="scientific">[Clostridium] citroniae WAL-19142</name>
    <dbReference type="NCBI Taxonomy" id="742734"/>
    <lineage>
        <taxon>Bacteria</taxon>
        <taxon>Bacillati</taxon>
        <taxon>Bacillota</taxon>
        <taxon>Clostridia</taxon>
        <taxon>Lachnospirales</taxon>
        <taxon>Lachnospiraceae</taxon>
        <taxon>Enterocloster</taxon>
    </lineage>
</organism>
<evidence type="ECO:0000313" key="1">
    <source>
        <dbReference type="EMBL" id="KMW16052.1"/>
    </source>
</evidence>
<dbReference type="Pfam" id="PF13419">
    <property type="entry name" value="HAD_2"/>
    <property type="match status" value="1"/>
</dbReference>
<name>A0A0J9BSK6_9FIRM</name>
<dbReference type="GO" id="GO:0008967">
    <property type="term" value="F:phosphoglycolate phosphatase activity"/>
    <property type="evidence" value="ECO:0007669"/>
    <property type="project" value="TreeGrafter"/>
</dbReference>
<dbReference type="SUPFAM" id="SSF56784">
    <property type="entry name" value="HAD-like"/>
    <property type="match status" value="1"/>
</dbReference>
<sequence length="284" mass="32487">MEYVEDGPFTGFQKKKDHLVCIDSDGCAMDTMDIKHFRCFGPCMVKEWALEKREREVLDLWNKVNLYSMTRGTNRFKALALVLETVDHLYLEIPKISDLTAWAGETDELSNSALERQVRSSGSICLKKALHWSETVNREIKQLPKTDMLPFPGVREGIALIHQYADIAIVSSANQDAVKEEWGRHGLLEHVDILLAQNAGSKSSCIRKLLEYGYKREHVMMVGDAPGDRLAAEENRIHFYPILVAHEYESWRGIADAVKQLAEDDFTDLWQDQLTDEFEKNLQA</sequence>
<dbReference type="OrthoDB" id="9796026at2"/>
<dbReference type="InterPro" id="IPR050155">
    <property type="entry name" value="HAD-like_hydrolase_sf"/>
</dbReference>
<comment type="caution">
    <text evidence="1">The sequence shown here is derived from an EMBL/GenBank/DDBJ whole genome shotgun (WGS) entry which is preliminary data.</text>
</comment>
<dbReference type="Proteomes" id="UP000037392">
    <property type="component" value="Unassembled WGS sequence"/>
</dbReference>
<dbReference type="GeneID" id="93163832"/>
<evidence type="ECO:0000313" key="2">
    <source>
        <dbReference type="Proteomes" id="UP000037392"/>
    </source>
</evidence>
<dbReference type="PANTHER" id="PTHR43434:SF1">
    <property type="entry name" value="PHOSPHOGLYCOLATE PHOSPHATASE"/>
    <property type="match status" value="1"/>
</dbReference>
<protein>
    <recommendedName>
        <fullName evidence="3">Phosphoglycolate phosphatase</fullName>
    </recommendedName>
</protein>
<accession>A0A0J9BSK6</accession>
<gene>
    <name evidence="1" type="ORF">HMPREF9470_04490</name>
</gene>
<dbReference type="PANTHER" id="PTHR43434">
    <property type="entry name" value="PHOSPHOGLYCOLATE PHOSPHATASE"/>
    <property type="match status" value="1"/>
</dbReference>
<evidence type="ECO:0008006" key="3">
    <source>
        <dbReference type="Google" id="ProtNLM"/>
    </source>
</evidence>
<dbReference type="InterPro" id="IPR036412">
    <property type="entry name" value="HAD-like_sf"/>
</dbReference>
<dbReference type="AlphaFoldDB" id="A0A0J9BSK6"/>
<proteinExistence type="predicted"/>
<dbReference type="InterPro" id="IPR023214">
    <property type="entry name" value="HAD_sf"/>
</dbReference>
<dbReference type="GO" id="GO:0006281">
    <property type="term" value="P:DNA repair"/>
    <property type="evidence" value="ECO:0007669"/>
    <property type="project" value="TreeGrafter"/>
</dbReference>
<dbReference type="Gene3D" id="3.40.50.1000">
    <property type="entry name" value="HAD superfamily/HAD-like"/>
    <property type="match status" value="1"/>
</dbReference>